<keyword evidence="1" id="KW-0472">Membrane</keyword>
<name>A0A420AS03_SPHD1</name>
<evidence type="ECO:0000256" key="1">
    <source>
        <dbReference type="SAM" id="Phobius"/>
    </source>
</evidence>
<sequence length="205" mass="23327">MFQKAKNIDTAFKGIKNFSIAFVAIYTLSGGMVMYTCLDMVKNMQGKIYVLANGKALEAYASDRKDNVHVEARDHIRSFHQYFFTLSPDEKYNQASIKRALYLADESAKQAYDNLRESNYYSNVVSGNVSQTITVDSIQLNTNVSPYAFRFYGKQEITRPSSVTIRSLVTEGQLRNVRRSDNNAHGFLIEKWITISNDDLSTKAR</sequence>
<keyword evidence="1" id="KW-1133">Transmembrane helix</keyword>
<keyword evidence="3" id="KW-1185">Reference proteome</keyword>
<feature type="transmembrane region" description="Helical" evidence="1">
    <location>
        <begin position="20"/>
        <end position="38"/>
    </location>
</feature>
<reference evidence="2 3" key="1">
    <citation type="submission" date="2018-09" db="EMBL/GenBank/DDBJ databases">
        <title>Genomic Encyclopedia of Type Strains, Phase III (KMG-III): the genomes of soil and plant-associated and newly described type strains.</title>
        <authorList>
            <person name="Whitman W."/>
        </authorList>
    </citation>
    <scope>NUCLEOTIDE SEQUENCE [LARGE SCALE GENOMIC DNA]</scope>
    <source>
        <strain evidence="2 3">CECT 7938</strain>
    </source>
</reference>
<dbReference type="Proteomes" id="UP000286246">
    <property type="component" value="Unassembled WGS sequence"/>
</dbReference>
<dbReference type="EMBL" id="RAPY01000004">
    <property type="protein sequence ID" value="RKE47180.1"/>
    <property type="molecule type" value="Genomic_DNA"/>
</dbReference>
<organism evidence="2 3">
    <name type="scientific">Sphingobacterium detergens</name>
    <dbReference type="NCBI Taxonomy" id="1145106"/>
    <lineage>
        <taxon>Bacteria</taxon>
        <taxon>Pseudomonadati</taxon>
        <taxon>Bacteroidota</taxon>
        <taxon>Sphingobacteriia</taxon>
        <taxon>Sphingobacteriales</taxon>
        <taxon>Sphingobacteriaceae</taxon>
        <taxon>Sphingobacterium</taxon>
    </lineage>
</organism>
<dbReference type="RefSeq" id="WP_120260995.1">
    <property type="nucleotide sequence ID" value="NZ_RAPY01000004.1"/>
</dbReference>
<gene>
    <name evidence="2" type="ORF">DFQ12_4344</name>
</gene>
<dbReference type="AlphaFoldDB" id="A0A420AS03"/>
<evidence type="ECO:0000313" key="2">
    <source>
        <dbReference type="EMBL" id="RKE47180.1"/>
    </source>
</evidence>
<protein>
    <submittedName>
        <fullName evidence="2">Conjugative transposon TraK protein</fullName>
    </submittedName>
</protein>
<dbReference type="InterPro" id="IPR022276">
    <property type="entry name" value="Conjug_transposon_TraK"/>
</dbReference>
<dbReference type="NCBIfam" id="TIGR03781">
    <property type="entry name" value="Bac_Flav_CT_K"/>
    <property type="match status" value="1"/>
</dbReference>
<accession>A0A420AS03</accession>
<evidence type="ECO:0000313" key="3">
    <source>
        <dbReference type="Proteomes" id="UP000286246"/>
    </source>
</evidence>
<proteinExistence type="predicted"/>
<comment type="caution">
    <text evidence="2">The sequence shown here is derived from an EMBL/GenBank/DDBJ whole genome shotgun (WGS) entry which is preliminary data.</text>
</comment>
<dbReference type="OrthoDB" id="1039148at2"/>
<keyword evidence="1" id="KW-0812">Transmembrane</keyword>